<dbReference type="EMBL" id="KZ309543">
    <property type="protein sequence ID" value="KAG8239185.1"/>
    <property type="molecule type" value="Genomic_DNA"/>
</dbReference>
<dbReference type="Proteomes" id="UP000792457">
    <property type="component" value="Unassembled WGS sequence"/>
</dbReference>
<keyword evidence="2" id="KW-1185">Reference proteome</keyword>
<name>A0A8K0KQJ0_LADFU</name>
<accession>A0A8K0KQJ0</accession>
<reference evidence="1" key="1">
    <citation type="submission" date="2013-04" db="EMBL/GenBank/DDBJ databases">
        <authorList>
            <person name="Qu J."/>
            <person name="Murali S.C."/>
            <person name="Bandaranaike D."/>
            <person name="Bellair M."/>
            <person name="Blankenburg K."/>
            <person name="Chao H."/>
            <person name="Dinh H."/>
            <person name="Doddapaneni H."/>
            <person name="Downs B."/>
            <person name="Dugan-Rocha S."/>
            <person name="Elkadiri S."/>
            <person name="Gnanaolivu R.D."/>
            <person name="Hernandez B."/>
            <person name="Javaid M."/>
            <person name="Jayaseelan J.C."/>
            <person name="Lee S."/>
            <person name="Li M."/>
            <person name="Ming W."/>
            <person name="Munidasa M."/>
            <person name="Muniz J."/>
            <person name="Nguyen L."/>
            <person name="Ongeri F."/>
            <person name="Osuji N."/>
            <person name="Pu L.-L."/>
            <person name="Puazo M."/>
            <person name="Qu C."/>
            <person name="Quiroz J."/>
            <person name="Raj R."/>
            <person name="Weissenberger G."/>
            <person name="Xin Y."/>
            <person name="Zou X."/>
            <person name="Han Y."/>
            <person name="Richards S."/>
            <person name="Worley K."/>
            <person name="Muzny D."/>
            <person name="Gibbs R."/>
        </authorList>
    </citation>
    <scope>NUCLEOTIDE SEQUENCE</scope>
    <source>
        <strain evidence="1">Sampled in the wild</strain>
    </source>
</reference>
<comment type="caution">
    <text evidence="1">The sequence shown here is derived from an EMBL/GenBank/DDBJ whole genome shotgun (WGS) entry which is preliminary data.</text>
</comment>
<evidence type="ECO:0000313" key="2">
    <source>
        <dbReference type="Proteomes" id="UP000792457"/>
    </source>
</evidence>
<organism evidence="1 2">
    <name type="scientific">Ladona fulva</name>
    <name type="common">Scarce chaser dragonfly</name>
    <name type="synonym">Libellula fulva</name>
    <dbReference type="NCBI Taxonomy" id="123851"/>
    <lineage>
        <taxon>Eukaryota</taxon>
        <taxon>Metazoa</taxon>
        <taxon>Ecdysozoa</taxon>
        <taxon>Arthropoda</taxon>
        <taxon>Hexapoda</taxon>
        <taxon>Insecta</taxon>
        <taxon>Pterygota</taxon>
        <taxon>Palaeoptera</taxon>
        <taxon>Odonata</taxon>
        <taxon>Epiprocta</taxon>
        <taxon>Anisoptera</taxon>
        <taxon>Libelluloidea</taxon>
        <taxon>Libellulidae</taxon>
        <taxon>Ladona</taxon>
    </lineage>
</organism>
<protein>
    <submittedName>
        <fullName evidence="1">Uncharacterized protein</fullName>
    </submittedName>
</protein>
<reference evidence="1" key="2">
    <citation type="submission" date="2017-10" db="EMBL/GenBank/DDBJ databases">
        <title>Ladona fulva Genome sequencing and assembly.</title>
        <authorList>
            <person name="Murali S."/>
            <person name="Richards S."/>
            <person name="Bandaranaike D."/>
            <person name="Bellair M."/>
            <person name="Blankenburg K."/>
            <person name="Chao H."/>
            <person name="Dinh H."/>
            <person name="Doddapaneni H."/>
            <person name="Dugan-Rocha S."/>
            <person name="Elkadiri S."/>
            <person name="Gnanaolivu R."/>
            <person name="Hernandez B."/>
            <person name="Skinner E."/>
            <person name="Javaid M."/>
            <person name="Lee S."/>
            <person name="Li M."/>
            <person name="Ming W."/>
            <person name="Munidasa M."/>
            <person name="Muniz J."/>
            <person name="Nguyen L."/>
            <person name="Hughes D."/>
            <person name="Osuji N."/>
            <person name="Pu L.-L."/>
            <person name="Puazo M."/>
            <person name="Qu C."/>
            <person name="Quiroz J."/>
            <person name="Raj R."/>
            <person name="Weissenberger G."/>
            <person name="Xin Y."/>
            <person name="Zou X."/>
            <person name="Han Y."/>
            <person name="Worley K."/>
            <person name="Muzny D."/>
            <person name="Gibbs R."/>
        </authorList>
    </citation>
    <scope>NUCLEOTIDE SEQUENCE</scope>
    <source>
        <strain evidence="1">Sampled in the wild</strain>
    </source>
</reference>
<evidence type="ECO:0000313" key="1">
    <source>
        <dbReference type="EMBL" id="KAG8239185.1"/>
    </source>
</evidence>
<sequence length="80" mass="8840">MSFPMRSITALVIALDQHRKVITGTTSNKEWHLFIDSSSGSEKDVLLHNGIKYLSLPSVSLSITQRGLQQQQDLAGCLEV</sequence>
<proteinExistence type="predicted"/>
<gene>
    <name evidence="1" type="ORF">J437_LFUL018925</name>
</gene>
<dbReference type="AlphaFoldDB" id="A0A8K0KQJ0"/>